<organism evidence="4 5">
    <name type="scientific">Abeliophyllum distichum</name>
    <dbReference type="NCBI Taxonomy" id="126358"/>
    <lineage>
        <taxon>Eukaryota</taxon>
        <taxon>Viridiplantae</taxon>
        <taxon>Streptophyta</taxon>
        <taxon>Embryophyta</taxon>
        <taxon>Tracheophyta</taxon>
        <taxon>Spermatophyta</taxon>
        <taxon>Magnoliopsida</taxon>
        <taxon>eudicotyledons</taxon>
        <taxon>Gunneridae</taxon>
        <taxon>Pentapetalae</taxon>
        <taxon>asterids</taxon>
        <taxon>lamiids</taxon>
        <taxon>Lamiales</taxon>
        <taxon>Oleaceae</taxon>
        <taxon>Forsythieae</taxon>
        <taxon>Abeliophyllum</taxon>
    </lineage>
</organism>
<sequence>MGSLGCAIDNGGRGYEIVERGVQVPSDIELMLSGPNEQACTSRRGCTTLHLNAFVSRIRLPLHPFFRWVLQAYSLALTQVAPNGWSQMVKGLYLYFQHSFGMEMPLHAFQTIYQMRKLSKKKGREENLGWYYFCPWGSHRPLVTDCPSSIKQWKESWFWVVDAISRCELSSDNAEVLRSTYQASHSTRRYEFILNSEVPQADTFSRLTKQSSRVLAPGSSEDCRQKKVIENLSWERNREEVEAPDVVEIVDTGAPMGDAPLTRKRKAETSGVGTSPQPKEKTVEIVDNYVVHSALSLQLTLSVNPLGEVVLESPPNVTQNPGGPDRGPYNSKKKLRELIGAPRLRMPDDALRNLPFYPSLGTQAVKKYFTPKWKEFASHGDLEDVLEASLAAAIKASEMQLKVLGEFRTRMQEHKKLIVEMLKFDKEHRVTTEALEAAKKEKKWLLDESKCHEQEVQSLREKERKEAEAEAEVTRLLGEKKEMEAKLKNVEADFVANFHNTEAYTNFSNYFARVGY</sequence>
<dbReference type="EMBL" id="JBFOLK010000002">
    <property type="protein sequence ID" value="KAL2532783.1"/>
    <property type="molecule type" value="Genomic_DNA"/>
</dbReference>
<keyword evidence="5" id="KW-1185">Reference proteome</keyword>
<evidence type="ECO:0000313" key="4">
    <source>
        <dbReference type="EMBL" id="KAL2532783.1"/>
    </source>
</evidence>
<feature type="coiled-coil region" evidence="1">
    <location>
        <begin position="435"/>
        <end position="493"/>
    </location>
</feature>
<feature type="region of interest" description="Disordered" evidence="2">
    <location>
        <begin position="252"/>
        <end position="279"/>
    </location>
</feature>
<comment type="caution">
    <text evidence="4">The sequence shown here is derived from an EMBL/GenBank/DDBJ whole genome shotgun (WGS) entry which is preliminary data.</text>
</comment>
<dbReference type="AlphaFoldDB" id="A0ABD1V637"/>
<proteinExistence type="predicted"/>
<accession>A0ABD1V637</accession>
<dbReference type="InterPro" id="IPR007321">
    <property type="entry name" value="Transposase_28"/>
</dbReference>
<gene>
    <name evidence="4" type="ORF">Adt_06134</name>
</gene>
<evidence type="ECO:0000256" key="1">
    <source>
        <dbReference type="SAM" id="Coils"/>
    </source>
</evidence>
<evidence type="ECO:0000313" key="5">
    <source>
        <dbReference type="Proteomes" id="UP001604336"/>
    </source>
</evidence>
<keyword evidence="1" id="KW-0175">Coiled coil</keyword>
<name>A0ABD1V637_9LAMI</name>
<reference evidence="5" key="1">
    <citation type="submission" date="2024-07" db="EMBL/GenBank/DDBJ databases">
        <title>Two chromosome-level genome assemblies of Korean endemic species Abeliophyllum distichum and Forsythia ovata (Oleaceae).</title>
        <authorList>
            <person name="Jang H."/>
        </authorList>
    </citation>
    <scope>NUCLEOTIDE SEQUENCE [LARGE SCALE GENOMIC DNA]</scope>
</reference>
<dbReference type="Pfam" id="PF04195">
    <property type="entry name" value="Transposase_28"/>
    <property type="match status" value="1"/>
</dbReference>
<feature type="domain" description="Transposase (putative) gypsy type" evidence="3">
    <location>
        <begin position="51"/>
        <end position="116"/>
    </location>
</feature>
<evidence type="ECO:0000256" key="2">
    <source>
        <dbReference type="SAM" id="MobiDB-lite"/>
    </source>
</evidence>
<dbReference type="Proteomes" id="UP001604336">
    <property type="component" value="Unassembled WGS sequence"/>
</dbReference>
<protein>
    <submittedName>
        <fullName evidence="4">Plus3 domain-containing protein</fullName>
    </submittedName>
</protein>
<evidence type="ECO:0000259" key="3">
    <source>
        <dbReference type="Pfam" id="PF04195"/>
    </source>
</evidence>